<evidence type="ECO:0000313" key="11">
    <source>
        <dbReference type="Proteomes" id="UP000663861"/>
    </source>
</evidence>
<dbReference type="Proteomes" id="UP000663861">
    <property type="component" value="Unassembled WGS sequence"/>
</dbReference>
<dbReference type="EMBL" id="CAJMWY010002618">
    <property type="protein sequence ID" value="CAE6492117.1"/>
    <property type="molecule type" value="Genomic_DNA"/>
</dbReference>
<comment type="caution">
    <text evidence="10">The sequence shown here is derived from an EMBL/GenBank/DDBJ whole genome shotgun (WGS) entry which is preliminary data.</text>
</comment>
<evidence type="ECO:0000256" key="5">
    <source>
        <dbReference type="ARBA" id="ARBA00022723"/>
    </source>
</evidence>
<keyword evidence="4 9" id="KW-0349">Heme</keyword>
<comment type="similarity">
    <text evidence="3">Belongs to the cytochrome P450 family.</text>
</comment>
<dbReference type="GO" id="GO:0004497">
    <property type="term" value="F:monooxygenase activity"/>
    <property type="evidence" value="ECO:0007669"/>
    <property type="project" value="UniProtKB-KW"/>
</dbReference>
<dbReference type="PANTHER" id="PTHR46300:SF7">
    <property type="entry name" value="P450, PUTATIVE (EUROFUNG)-RELATED"/>
    <property type="match status" value="1"/>
</dbReference>
<comment type="pathway">
    <text evidence="2">Secondary metabolite biosynthesis.</text>
</comment>
<evidence type="ECO:0000256" key="3">
    <source>
        <dbReference type="ARBA" id="ARBA00010617"/>
    </source>
</evidence>
<evidence type="ECO:0000256" key="6">
    <source>
        <dbReference type="ARBA" id="ARBA00023002"/>
    </source>
</evidence>
<organism evidence="10 11">
    <name type="scientific">Rhizoctonia solani</name>
    <dbReference type="NCBI Taxonomy" id="456999"/>
    <lineage>
        <taxon>Eukaryota</taxon>
        <taxon>Fungi</taxon>
        <taxon>Dikarya</taxon>
        <taxon>Basidiomycota</taxon>
        <taxon>Agaricomycotina</taxon>
        <taxon>Agaricomycetes</taxon>
        <taxon>Cantharellales</taxon>
        <taxon>Ceratobasidiaceae</taxon>
        <taxon>Rhizoctonia</taxon>
    </lineage>
</organism>
<dbReference type="CDD" id="cd11065">
    <property type="entry name" value="CYP64-like"/>
    <property type="match status" value="1"/>
</dbReference>
<evidence type="ECO:0000313" key="10">
    <source>
        <dbReference type="EMBL" id="CAE6492117.1"/>
    </source>
</evidence>
<gene>
    <name evidence="10" type="ORF">RDB_LOCUS112908</name>
</gene>
<evidence type="ECO:0000256" key="1">
    <source>
        <dbReference type="ARBA" id="ARBA00001971"/>
    </source>
</evidence>
<feature type="binding site" description="axial binding residue" evidence="9">
    <location>
        <position position="453"/>
    </location>
    <ligand>
        <name>heme</name>
        <dbReference type="ChEBI" id="CHEBI:30413"/>
    </ligand>
    <ligandPart>
        <name>Fe</name>
        <dbReference type="ChEBI" id="CHEBI:18248"/>
    </ligandPart>
</feature>
<dbReference type="SUPFAM" id="SSF48264">
    <property type="entry name" value="Cytochrome P450"/>
    <property type="match status" value="1"/>
</dbReference>
<evidence type="ECO:0000256" key="8">
    <source>
        <dbReference type="ARBA" id="ARBA00023033"/>
    </source>
</evidence>
<accession>A0A8H3CT45</accession>
<reference evidence="10" key="1">
    <citation type="submission" date="2021-01" db="EMBL/GenBank/DDBJ databases">
        <authorList>
            <person name="Kaushik A."/>
        </authorList>
    </citation>
    <scope>NUCLEOTIDE SEQUENCE</scope>
    <source>
        <strain evidence="10">AG4-RS23</strain>
    </source>
</reference>
<keyword evidence="7 9" id="KW-0408">Iron</keyword>
<dbReference type="GO" id="GO:0020037">
    <property type="term" value="F:heme binding"/>
    <property type="evidence" value="ECO:0007669"/>
    <property type="project" value="InterPro"/>
</dbReference>
<dbReference type="InterPro" id="IPR002401">
    <property type="entry name" value="Cyt_P450_E_grp-I"/>
</dbReference>
<proteinExistence type="inferred from homology"/>
<evidence type="ECO:0000256" key="4">
    <source>
        <dbReference type="ARBA" id="ARBA00022617"/>
    </source>
</evidence>
<comment type="cofactor">
    <cofactor evidence="1 9">
        <name>heme</name>
        <dbReference type="ChEBI" id="CHEBI:30413"/>
    </cofactor>
</comment>
<keyword evidence="8" id="KW-0503">Monooxygenase</keyword>
<dbReference type="Gene3D" id="1.10.630.10">
    <property type="entry name" value="Cytochrome P450"/>
    <property type="match status" value="1"/>
</dbReference>
<dbReference type="GO" id="GO:0005506">
    <property type="term" value="F:iron ion binding"/>
    <property type="evidence" value="ECO:0007669"/>
    <property type="project" value="InterPro"/>
</dbReference>
<evidence type="ECO:0008006" key="12">
    <source>
        <dbReference type="Google" id="ProtNLM"/>
    </source>
</evidence>
<evidence type="ECO:0000256" key="9">
    <source>
        <dbReference type="PIRSR" id="PIRSR602401-1"/>
    </source>
</evidence>
<dbReference type="InterPro" id="IPR036396">
    <property type="entry name" value="Cyt_P450_sf"/>
</dbReference>
<dbReference type="PRINTS" id="PR00463">
    <property type="entry name" value="EP450I"/>
</dbReference>
<dbReference type="AlphaFoldDB" id="A0A8H3CT45"/>
<evidence type="ECO:0000256" key="7">
    <source>
        <dbReference type="ARBA" id="ARBA00023004"/>
    </source>
</evidence>
<sequence length="524" mass="58980">MLDNVPPSALLLTGIGIVSGYLASQKLRSGQLPLPPGPPSYPVIGQLLSMPRSSESRVFMDLSAELNSDIISFSFPGQTIVVLNSNEAAHELLEKRSNIHSGRFCPAMIASPNLVNMRDFVAFLDTNDLWRKQRRAINSRLSKNALTAFRPSQELEVRRLIVRLFSSVANKESVRSDVLNEEFYRTTSAIILQSVYGYELKSTQDPFFVENVRMNSNLSQAVQPTDFLVNVLPWMEYIPDWIPGTGWKQTAYEWRAQKDRAMSDPYNWAKRRVGNGADDSSIVALTYKEVREMGWSEGEADDFCKNVATKLIDCDHVRAAGTETSTQATLWFILAMALYPEVQEKAQREIDEVVGNDRLPTVGDRANLQYVERLMTEIVRWHPSAPLGVPHVCTEENEYRGYRIPKGAIMIGHIMGIVRDESVYKNADVFDPDRYLDPSVPPPPAFGWGLRICPGIHFFKEIFFLEVAMMLATLKIEKCKDENGNEIIPIDETLGTSSLSVPAPFMVKITPRSEHHVELIHTAA</sequence>
<dbReference type="GO" id="GO:0016705">
    <property type="term" value="F:oxidoreductase activity, acting on paired donors, with incorporation or reduction of molecular oxygen"/>
    <property type="evidence" value="ECO:0007669"/>
    <property type="project" value="InterPro"/>
</dbReference>
<dbReference type="InterPro" id="IPR001128">
    <property type="entry name" value="Cyt_P450"/>
</dbReference>
<dbReference type="PANTHER" id="PTHR46300">
    <property type="entry name" value="P450, PUTATIVE (EUROFUNG)-RELATED-RELATED"/>
    <property type="match status" value="1"/>
</dbReference>
<evidence type="ECO:0000256" key="2">
    <source>
        <dbReference type="ARBA" id="ARBA00005179"/>
    </source>
</evidence>
<keyword evidence="5 9" id="KW-0479">Metal-binding</keyword>
<dbReference type="InterPro" id="IPR050364">
    <property type="entry name" value="Cytochrome_P450_fung"/>
</dbReference>
<protein>
    <recommendedName>
        <fullName evidence="12">O-methylsterigmatocystin oxidoreductase</fullName>
    </recommendedName>
</protein>
<name>A0A8H3CT45_9AGAM</name>
<keyword evidence="6" id="KW-0560">Oxidoreductase</keyword>
<dbReference type="Pfam" id="PF00067">
    <property type="entry name" value="p450"/>
    <property type="match status" value="1"/>
</dbReference>